<dbReference type="AlphaFoldDB" id="A0A255ZKW8"/>
<dbReference type="OrthoDB" id="1329515at2"/>
<comment type="caution">
    <text evidence="1">The sequence shown here is derived from an EMBL/GenBank/DDBJ whole genome shotgun (WGS) entry which is preliminary data.</text>
</comment>
<sequence>MKRLILISALIAFSNIGCSDNTEAVSEIEPEVVAPENKFELYVNGALTDLTARNAFLIEDKIIFQTRSFDFEPTIKISKEGKIGQIHIDYFEFGVWRKFYNFRNFSSNFYSLEITSYDTILNRIEGNFSGFLYADPDNLNSQSKFVNGSFSLPVIESVPIILGLNNTAKINGVDWKTIHHYMRKDNPSDYHNLTLHTLSDDQFKILLKFNRQNSTPGIYSFNNNSITNSVKIAKYNTETHEYLVYDCTGTLEVTERVFNLIRGTYSFVGQNPNDASDTIEVTNGNFFLNFPQFD</sequence>
<protein>
    <submittedName>
        <fullName evidence="1">Uncharacterized protein</fullName>
    </submittedName>
</protein>
<proteinExistence type="predicted"/>
<organism evidence="1 2">
    <name type="scientific">Flavobacterium aurantiibacter</name>
    <dbReference type="NCBI Taxonomy" id="2023067"/>
    <lineage>
        <taxon>Bacteria</taxon>
        <taxon>Pseudomonadati</taxon>
        <taxon>Bacteroidota</taxon>
        <taxon>Flavobacteriia</taxon>
        <taxon>Flavobacteriales</taxon>
        <taxon>Flavobacteriaceae</taxon>
        <taxon>Flavobacterium</taxon>
    </lineage>
</organism>
<name>A0A255ZKW8_9FLAO</name>
<accession>A0A255ZKW8</accession>
<evidence type="ECO:0000313" key="2">
    <source>
        <dbReference type="Proteomes" id="UP000216035"/>
    </source>
</evidence>
<reference evidence="1 2" key="1">
    <citation type="submission" date="2017-07" db="EMBL/GenBank/DDBJ databases">
        <title>Flavobacterium cyanobacteriorum sp. nov., isolated from cyanobacterial aggregates in a eutrophic lake.</title>
        <authorList>
            <person name="Cai H."/>
        </authorList>
    </citation>
    <scope>NUCLEOTIDE SEQUENCE [LARGE SCALE GENOMIC DNA]</scope>
    <source>
        <strain evidence="1 2">TH167</strain>
    </source>
</reference>
<dbReference type="RefSeq" id="WP_094487165.1">
    <property type="nucleotide sequence ID" value="NZ_NOXX01000218.1"/>
</dbReference>
<dbReference type="Proteomes" id="UP000216035">
    <property type="component" value="Unassembled WGS sequence"/>
</dbReference>
<gene>
    <name evidence="1" type="ORF">CHX27_12850</name>
</gene>
<dbReference type="EMBL" id="NOXX01000218">
    <property type="protein sequence ID" value="OYQ41554.1"/>
    <property type="molecule type" value="Genomic_DNA"/>
</dbReference>
<evidence type="ECO:0000313" key="1">
    <source>
        <dbReference type="EMBL" id="OYQ41554.1"/>
    </source>
</evidence>
<keyword evidence="2" id="KW-1185">Reference proteome</keyword>